<dbReference type="Pfam" id="PF12769">
    <property type="entry name" value="PNTB_4TM"/>
    <property type="match status" value="1"/>
</dbReference>
<dbReference type="EC" id="7.1.1.1" evidence="3"/>
<gene>
    <name evidence="15" type="ORF">EVA92_05065</name>
</gene>
<comment type="function">
    <text evidence="1">The transhydrogenation between NADH and NADP is coupled to respiration and ATP hydrolysis and functions as a proton pump across the membrane.</text>
</comment>
<keyword evidence="5" id="KW-0997">Cell inner membrane</keyword>
<organism evidence="15 16">
    <name type="scientific">SAR86 cluster bacterium</name>
    <dbReference type="NCBI Taxonomy" id="2030880"/>
    <lineage>
        <taxon>Bacteria</taxon>
        <taxon>Pseudomonadati</taxon>
        <taxon>Pseudomonadota</taxon>
        <taxon>Gammaproteobacteria</taxon>
        <taxon>SAR86 cluster</taxon>
    </lineage>
</organism>
<dbReference type="InterPro" id="IPR024605">
    <property type="entry name" value="NADP_transhyd_a_C"/>
</dbReference>
<proteinExistence type="predicted"/>
<sequence length="90" mass="9777">MEIFILLFFILVLSIFLGLELISKIPSTLHTPLMSGANAISGITLVGALSLQTSGTLQIVLAFLAITFATINVFGGYLVTNRMLKMFKKK</sequence>
<evidence type="ECO:0000256" key="6">
    <source>
        <dbReference type="ARBA" id="ARBA00022692"/>
    </source>
</evidence>
<dbReference type="PANTHER" id="PTHR10160:SF19">
    <property type="entry name" value="PROTON-TRANSLOCATING NAD(P)(+) TRANSHYDROGENASE"/>
    <property type="match status" value="1"/>
</dbReference>
<comment type="caution">
    <text evidence="15">The sequence shown here is derived from an EMBL/GenBank/DDBJ whole genome shotgun (WGS) entry which is preliminary data.</text>
</comment>
<dbReference type="GO" id="GO:0050661">
    <property type="term" value="F:NADP binding"/>
    <property type="evidence" value="ECO:0007669"/>
    <property type="project" value="TreeGrafter"/>
</dbReference>
<evidence type="ECO:0000256" key="10">
    <source>
        <dbReference type="ARBA" id="ARBA00023027"/>
    </source>
</evidence>
<evidence type="ECO:0000259" key="14">
    <source>
        <dbReference type="Pfam" id="PF12769"/>
    </source>
</evidence>
<dbReference type="Proteomes" id="UP000315825">
    <property type="component" value="Unassembled WGS sequence"/>
</dbReference>
<evidence type="ECO:0000256" key="9">
    <source>
        <dbReference type="ARBA" id="ARBA00022989"/>
    </source>
</evidence>
<comment type="subcellular location">
    <subcellularLocation>
        <location evidence="2">Cell inner membrane</location>
        <topology evidence="2">Multi-pass membrane protein</topology>
    </subcellularLocation>
</comment>
<evidence type="ECO:0000256" key="3">
    <source>
        <dbReference type="ARBA" id="ARBA00012943"/>
    </source>
</evidence>
<name>A0A520MVZ8_9GAMM</name>
<keyword evidence="11 13" id="KW-0472">Membrane</keyword>
<evidence type="ECO:0000256" key="7">
    <source>
        <dbReference type="ARBA" id="ARBA00022857"/>
    </source>
</evidence>
<evidence type="ECO:0000256" key="13">
    <source>
        <dbReference type="SAM" id="Phobius"/>
    </source>
</evidence>
<dbReference type="EMBL" id="SHBE01000018">
    <property type="protein sequence ID" value="RZO25412.1"/>
    <property type="molecule type" value="Genomic_DNA"/>
</dbReference>
<evidence type="ECO:0000256" key="2">
    <source>
        <dbReference type="ARBA" id="ARBA00004429"/>
    </source>
</evidence>
<evidence type="ECO:0000256" key="5">
    <source>
        <dbReference type="ARBA" id="ARBA00022519"/>
    </source>
</evidence>
<comment type="catalytic activity">
    <reaction evidence="12">
        <text>NAD(+) + NADPH + H(+)(in) = NADH + NADP(+) + H(+)(out)</text>
        <dbReference type="Rhea" id="RHEA:47992"/>
        <dbReference type="ChEBI" id="CHEBI:15378"/>
        <dbReference type="ChEBI" id="CHEBI:57540"/>
        <dbReference type="ChEBI" id="CHEBI:57783"/>
        <dbReference type="ChEBI" id="CHEBI:57945"/>
        <dbReference type="ChEBI" id="CHEBI:58349"/>
        <dbReference type="EC" id="7.1.1.1"/>
    </reaction>
</comment>
<protein>
    <recommendedName>
        <fullName evidence="3">proton-translocating NAD(P)(+) transhydrogenase</fullName>
        <ecNumber evidence="3">7.1.1.1</ecNumber>
    </recommendedName>
</protein>
<keyword evidence="7" id="KW-0521">NADP</keyword>
<keyword evidence="8" id="KW-1278">Translocase</keyword>
<evidence type="ECO:0000313" key="15">
    <source>
        <dbReference type="EMBL" id="RZO25412.1"/>
    </source>
</evidence>
<evidence type="ECO:0000313" key="16">
    <source>
        <dbReference type="Proteomes" id="UP000315825"/>
    </source>
</evidence>
<evidence type="ECO:0000256" key="11">
    <source>
        <dbReference type="ARBA" id="ARBA00023136"/>
    </source>
</evidence>
<reference evidence="15 16" key="1">
    <citation type="submission" date="2019-02" db="EMBL/GenBank/DDBJ databases">
        <title>Prokaryotic population dynamics and viral predation in marine succession experiment using metagenomics: the confinement effect.</title>
        <authorList>
            <person name="Haro-Moreno J.M."/>
            <person name="Rodriguez-Valera F."/>
            <person name="Lopez-Perez M."/>
        </authorList>
    </citation>
    <scope>NUCLEOTIDE SEQUENCE [LARGE SCALE GENOMIC DNA]</scope>
    <source>
        <strain evidence="15">MED-G159</strain>
    </source>
</reference>
<dbReference type="GO" id="GO:0005886">
    <property type="term" value="C:plasma membrane"/>
    <property type="evidence" value="ECO:0007669"/>
    <property type="project" value="UniProtKB-SubCell"/>
</dbReference>
<dbReference type="AlphaFoldDB" id="A0A520MVZ8"/>
<dbReference type="GO" id="GO:0006740">
    <property type="term" value="P:NADPH regeneration"/>
    <property type="evidence" value="ECO:0007669"/>
    <property type="project" value="TreeGrafter"/>
</dbReference>
<accession>A0A520MVZ8</accession>
<evidence type="ECO:0000256" key="8">
    <source>
        <dbReference type="ARBA" id="ARBA00022967"/>
    </source>
</evidence>
<keyword evidence="9 13" id="KW-1133">Transmembrane helix</keyword>
<evidence type="ECO:0000256" key="4">
    <source>
        <dbReference type="ARBA" id="ARBA00022475"/>
    </source>
</evidence>
<evidence type="ECO:0000256" key="1">
    <source>
        <dbReference type="ARBA" id="ARBA00003943"/>
    </source>
</evidence>
<evidence type="ECO:0000256" key="12">
    <source>
        <dbReference type="ARBA" id="ARBA00048202"/>
    </source>
</evidence>
<dbReference type="GO" id="GO:0008750">
    <property type="term" value="F:proton-translocating NAD(P)+ transhydrogenase activity"/>
    <property type="evidence" value="ECO:0007669"/>
    <property type="project" value="UniProtKB-EC"/>
</dbReference>
<keyword evidence="6 13" id="KW-0812">Transmembrane</keyword>
<keyword evidence="10" id="KW-0520">NAD</keyword>
<feature type="transmembrane region" description="Helical" evidence="13">
    <location>
        <begin position="59"/>
        <end position="80"/>
    </location>
</feature>
<dbReference type="PANTHER" id="PTHR10160">
    <property type="entry name" value="NAD(P) TRANSHYDROGENASE"/>
    <property type="match status" value="1"/>
</dbReference>
<keyword evidence="4" id="KW-1003">Cell membrane</keyword>
<feature type="domain" description="NAD(P) transhydrogenase alpha subunit C-terminal" evidence="14">
    <location>
        <begin position="8"/>
        <end position="89"/>
    </location>
</feature>